<organism evidence="2 3">
    <name type="scientific">Triticum urartu</name>
    <name type="common">Red wild einkorn</name>
    <name type="synonym">Crithodium urartu</name>
    <dbReference type="NCBI Taxonomy" id="4572"/>
    <lineage>
        <taxon>Eukaryota</taxon>
        <taxon>Viridiplantae</taxon>
        <taxon>Streptophyta</taxon>
        <taxon>Embryophyta</taxon>
        <taxon>Tracheophyta</taxon>
        <taxon>Spermatophyta</taxon>
        <taxon>Magnoliopsida</taxon>
        <taxon>Liliopsida</taxon>
        <taxon>Poales</taxon>
        <taxon>Poaceae</taxon>
        <taxon>BOP clade</taxon>
        <taxon>Pooideae</taxon>
        <taxon>Triticodae</taxon>
        <taxon>Triticeae</taxon>
        <taxon>Triticinae</taxon>
        <taxon>Triticum</taxon>
    </lineage>
</organism>
<keyword evidence="3" id="KW-1185">Reference proteome</keyword>
<evidence type="ECO:0000313" key="2">
    <source>
        <dbReference type="EnsemblPlants" id="TuG1812G0700004192.01.T01.cds263812"/>
    </source>
</evidence>
<reference evidence="2" key="3">
    <citation type="submission" date="2022-06" db="UniProtKB">
        <authorList>
            <consortium name="EnsemblPlants"/>
        </authorList>
    </citation>
    <scope>IDENTIFICATION</scope>
</reference>
<protein>
    <submittedName>
        <fullName evidence="2">Uncharacterized protein</fullName>
    </submittedName>
</protein>
<dbReference type="Gramene" id="TuG1812G0700004192.01.T01">
    <property type="protein sequence ID" value="TuG1812G0700004192.01.T01.cds263812"/>
    <property type="gene ID" value="TuG1812G0700004192.01"/>
</dbReference>
<feature type="region of interest" description="Disordered" evidence="1">
    <location>
        <begin position="316"/>
        <end position="338"/>
    </location>
</feature>
<dbReference type="Proteomes" id="UP000015106">
    <property type="component" value="Chromosome 7"/>
</dbReference>
<reference evidence="3" key="1">
    <citation type="journal article" date="2013" name="Nature">
        <title>Draft genome of the wheat A-genome progenitor Triticum urartu.</title>
        <authorList>
            <person name="Ling H.Q."/>
            <person name="Zhao S."/>
            <person name="Liu D."/>
            <person name="Wang J."/>
            <person name="Sun H."/>
            <person name="Zhang C."/>
            <person name="Fan H."/>
            <person name="Li D."/>
            <person name="Dong L."/>
            <person name="Tao Y."/>
            <person name="Gao C."/>
            <person name="Wu H."/>
            <person name="Li Y."/>
            <person name="Cui Y."/>
            <person name="Guo X."/>
            <person name="Zheng S."/>
            <person name="Wang B."/>
            <person name="Yu K."/>
            <person name="Liang Q."/>
            <person name="Yang W."/>
            <person name="Lou X."/>
            <person name="Chen J."/>
            <person name="Feng M."/>
            <person name="Jian J."/>
            <person name="Zhang X."/>
            <person name="Luo G."/>
            <person name="Jiang Y."/>
            <person name="Liu J."/>
            <person name="Wang Z."/>
            <person name="Sha Y."/>
            <person name="Zhang B."/>
            <person name="Wu H."/>
            <person name="Tang D."/>
            <person name="Shen Q."/>
            <person name="Xue P."/>
            <person name="Zou S."/>
            <person name="Wang X."/>
            <person name="Liu X."/>
            <person name="Wang F."/>
            <person name="Yang Y."/>
            <person name="An X."/>
            <person name="Dong Z."/>
            <person name="Zhang K."/>
            <person name="Zhang X."/>
            <person name="Luo M.C."/>
            <person name="Dvorak J."/>
            <person name="Tong Y."/>
            <person name="Wang J."/>
            <person name="Yang H."/>
            <person name="Li Z."/>
            <person name="Wang D."/>
            <person name="Zhang A."/>
            <person name="Wang J."/>
        </authorList>
    </citation>
    <scope>NUCLEOTIDE SEQUENCE</scope>
    <source>
        <strain evidence="3">cv. G1812</strain>
    </source>
</reference>
<dbReference type="AlphaFoldDB" id="A0A8R7R5M4"/>
<proteinExistence type="predicted"/>
<sequence length="338" mass="36668">MSCKQRKTQTNESTPHVYFHTQIAFFANLSSSKCIHGDLYGFLLLCTCIGFRAPSVVAPASSPLILTIAIPEVPPRRLAQATRGRLGFPPSAATLVCLPSSPSPVASGRPAAAAGPLPPPPPSIPALVPLPARRLSSSGGLLPLGAVRSGSCCCSAWRGSVWDGASEWCSLRWLERPASRELLASSEMGERGPLDLGRRPFRRDSIGLTGARWCWPFFFGHGGGRWRLWCGRLGGARSRSEGLRLLQPRLPPMVLLWAAFVAGVVPVWWLEVGGGSGEIRGQQCWSRRRRRPRASYPSCRRRPGLLLPLFLPPSSYARRKPKSLPDRATAVLRASAPS</sequence>
<evidence type="ECO:0000256" key="1">
    <source>
        <dbReference type="SAM" id="MobiDB-lite"/>
    </source>
</evidence>
<accession>A0A8R7R5M4</accession>
<dbReference type="EnsemblPlants" id="TuG1812G0700004192.01.T01">
    <property type="protein sequence ID" value="TuG1812G0700004192.01.T01.cds263812"/>
    <property type="gene ID" value="TuG1812G0700004192.01"/>
</dbReference>
<name>A0A8R7R5M4_TRIUA</name>
<evidence type="ECO:0000313" key="3">
    <source>
        <dbReference type="Proteomes" id="UP000015106"/>
    </source>
</evidence>
<reference evidence="2" key="2">
    <citation type="submission" date="2018-03" db="EMBL/GenBank/DDBJ databases">
        <title>The Triticum urartu genome reveals the dynamic nature of wheat genome evolution.</title>
        <authorList>
            <person name="Ling H."/>
            <person name="Ma B."/>
            <person name="Shi X."/>
            <person name="Liu H."/>
            <person name="Dong L."/>
            <person name="Sun H."/>
            <person name="Cao Y."/>
            <person name="Gao Q."/>
            <person name="Zheng S."/>
            <person name="Li Y."/>
            <person name="Yu Y."/>
            <person name="Du H."/>
            <person name="Qi M."/>
            <person name="Li Y."/>
            <person name="Yu H."/>
            <person name="Cui Y."/>
            <person name="Wang N."/>
            <person name="Chen C."/>
            <person name="Wu H."/>
            <person name="Zhao Y."/>
            <person name="Zhang J."/>
            <person name="Li Y."/>
            <person name="Zhou W."/>
            <person name="Zhang B."/>
            <person name="Hu W."/>
            <person name="Eijk M."/>
            <person name="Tang J."/>
            <person name="Witsenboer H."/>
            <person name="Zhao S."/>
            <person name="Li Z."/>
            <person name="Zhang A."/>
            <person name="Wang D."/>
            <person name="Liang C."/>
        </authorList>
    </citation>
    <scope>NUCLEOTIDE SEQUENCE [LARGE SCALE GENOMIC DNA]</scope>
    <source>
        <strain evidence="2">cv. G1812</strain>
    </source>
</reference>